<dbReference type="Gene3D" id="3.40.50.10300">
    <property type="entry name" value="CoaB-like"/>
    <property type="match status" value="1"/>
</dbReference>
<reference evidence="2 3" key="1">
    <citation type="submission" date="2020-03" db="EMBL/GenBank/DDBJ databases">
        <title>Draft Genome Sequence of Cudoniella acicularis.</title>
        <authorList>
            <person name="Buettner E."/>
            <person name="Kellner H."/>
        </authorList>
    </citation>
    <scope>NUCLEOTIDE SEQUENCE [LARGE SCALE GENOMIC DNA]</scope>
    <source>
        <strain evidence="2 3">DSM 108380</strain>
    </source>
</reference>
<dbReference type="GO" id="GO:0015937">
    <property type="term" value="P:coenzyme A biosynthetic process"/>
    <property type="evidence" value="ECO:0007669"/>
    <property type="project" value="UniProtKB-ARBA"/>
</dbReference>
<comment type="caution">
    <text evidence="2">The sequence shown here is derived from an EMBL/GenBank/DDBJ whole genome shotgun (WGS) entry which is preliminary data.</text>
</comment>
<feature type="compositionally biased region" description="Polar residues" evidence="1">
    <location>
        <begin position="1"/>
        <end position="10"/>
    </location>
</feature>
<organism evidence="2 3">
    <name type="scientific">Cudoniella acicularis</name>
    <dbReference type="NCBI Taxonomy" id="354080"/>
    <lineage>
        <taxon>Eukaryota</taxon>
        <taxon>Fungi</taxon>
        <taxon>Dikarya</taxon>
        <taxon>Ascomycota</taxon>
        <taxon>Pezizomycotina</taxon>
        <taxon>Leotiomycetes</taxon>
        <taxon>Helotiales</taxon>
        <taxon>Tricladiaceae</taxon>
        <taxon>Cudoniella</taxon>
    </lineage>
</organism>
<accession>A0A8H4REL9</accession>
<evidence type="ECO:0008006" key="4">
    <source>
        <dbReference type="Google" id="ProtNLM"/>
    </source>
</evidence>
<feature type="compositionally biased region" description="Low complexity" evidence="1">
    <location>
        <begin position="11"/>
        <end position="62"/>
    </location>
</feature>
<dbReference type="Proteomes" id="UP000566819">
    <property type="component" value="Unassembled WGS sequence"/>
</dbReference>
<keyword evidence="3" id="KW-1185">Reference proteome</keyword>
<dbReference type="PANTHER" id="PTHR12290">
    <property type="entry name" value="CORNICHON-RELATED"/>
    <property type="match status" value="1"/>
</dbReference>
<evidence type="ECO:0000256" key="1">
    <source>
        <dbReference type="SAM" id="MobiDB-lite"/>
    </source>
</evidence>
<name>A0A8H4REL9_9HELO</name>
<evidence type="ECO:0000313" key="2">
    <source>
        <dbReference type="EMBL" id="KAF4627279.1"/>
    </source>
</evidence>
<dbReference type="EMBL" id="JAAMPI010000996">
    <property type="protein sequence ID" value="KAF4627279.1"/>
    <property type="molecule type" value="Genomic_DNA"/>
</dbReference>
<dbReference type="InterPro" id="IPR035929">
    <property type="entry name" value="CoaB-like_sf"/>
</dbReference>
<feature type="compositionally biased region" description="Basic and acidic residues" evidence="1">
    <location>
        <begin position="70"/>
        <end position="79"/>
    </location>
</feature>
<dbReference type="GO" id="GO:0003824">
    <property type="term" value="F:catalytic activity"/>
    <property type="evidence" value="ECO:0007669"/>
    <property type="project" value="UniProtKB-ARBA"/>
</dbReference>
<gene>
    <name evidence="2" type="ORF">G7Y89_g10876</name>
</gene>
<feature type="region of interest" description="Disordered" evidence="1">
    <location>
        <begin position="1"/>
        <end position="79"/>
    </location>
</feature>
<sequence length="451" mass="50225">MTDLTSQNALTSSGHLSSSKTSTPPSSTTFSLSFNLSHSRPSSPVSSIFSDSSDRTMSSSSSKPELTRQNTHEVAERDYFTENPAPALLEKFTEQASDFINFHAAAGRRVVLVTSGGTTVPLERQTVRFIDNFSAGTRGATSAEYFLETGYAVIFLHRQFSLLPYSRHYSHATDCFLDFLHEGPNGSVVANEEYREKMLKVLRQYNSAKQKNLLLTLPFTTITDYLFVLRAIAQLMRPLGPNALLYLAAAVSDFFVPPERMVEHKIQSTNAADTKNDSTPAPIENAEEETFDNFDSSPAVPRSKRLIVDLDPVPKFLKNLVDGWAPEGMIVSFKLETDPEILVHKAQYSLDRYQHHLVIGNLLSTRKWEVVFVAPGQADQWIRVPRNRRKKTISGIENMVGVAASGGEIGERPLDPSELPEGEPEMEIESLIIPAVEELHARHIKKAKNRS</sequence>
<protein>
    <recommendedName>
        <fullName evidence="4">DNA/pantothenate metabolism flavoprotein C-terminal domain-containing protein</fullName>
    </recommendedName>
</protein>
<dbReference type="AlphaFoldDB" id="A0A8H4REL9"/>
<evidence type="ECO:0000313" key="3">
    <source>
        <dbReference type="Proteomes" id="UP000566819"/>
    </source>
</evidence>
<dbReference type="OrthoDB" id="70224at2759"/>
<dbReference type="SUPFAM" id="SSF102645">
    <property type="entry name" value="CoaB-like"/>
    <property type="match status" value="1"/>
</dbReference>
<proteinExistence type="predicted"/>